<evidence type="ECO:0008006" key="4">
    <source>
        <dbReference type="Google" id="ProtNLM"/>
    </source>
</evidence>
<dbReference type="RefSeq" id="WP_201935525.1">
    <property type="nucleotide sequence ID" value="NZ_JAERSG010000002.1"/>
</dbReference>
<protein>
    <recommendedName>
        <fullName evidence="4">DUF2637 domain-containing protein</fullName>
    </recommendedName>
</protein>
<dbReference type="EMBL" id="JAERSG010000002">
    <property type="protein sequence ID" value="MBL0747694.1"/>
    <property type="molecule type" value="Genomic_DNA"/>
</dbReference>
<feature type="transmembrane region" description="Helical" evidence="1">
    <location>
        <begin position="98"/>
        <end position="120"/>
    </location>
</feature>
<accession>A0ABS1L7M4</accession>
<evidence type="ECO:0000313" key="3">
    <source>
        <dbReference type="Proteomes" id="UP000636918"/>
    </source>
</evidence>
<organism evidence="2 3">
    <name type="scientific">Nocardioides baculatus</name>
    <dbReference type="NCBI Taxonomy" id="2801337"/>
    <lineage>
        <taxon>Bacteria</taxon>
        <taxon>Bacillati</taxon>
        <taxon>Actinomycetota</taxon>
        <taxon>Actinomycetes</taxon>
        <taxon>Propionibacteriales</taxon>
        <taxon>Nocardioidaceae</taxon>
        <taxon>Nocardioides</taxon>
    </lineage>
</organism>
<comment type="caution">
    <text evidence="2">The sequence shown here is derived from an EMBL/GenBank/DDBJ whole genome shotgun (WGS) entry which is preliminary data.</text>
</comment>
<name>A0ABS1L7M4_9ACTN</name>
<proteinExistence type="predicted"/>
<keyword evidence="3" id="KW-1185">Reference proteome</keyword>
<feature type="transmembrane region" description="Helical" evidence="1">
    <location>
        <begin position="170"/>
        <end position="191"/>
    </location>
</feature>
<keyword evidence="1" id="KW-0472">Membrane</keyword>
<feature type="transmembrane region" description="Helical" evidence="1">
    <location>
        <begin position="132"/>
        <end position="158"/>
    </location>
</feature>
<gene>
    <name evidence="2" type="ORF">JI751_08740</name>
</gene>
<sequence>MTGKQTTVPSLREWADTVSPRSFDPAWIDLYALQQYDTVLRALGWRSTFRTAARGEDRERSMDRHSLAVFFFMILLPVVAFTAFGGTDLATHTTFEGFDAGVGVPVVASAFTLSLPGPLLELRRCLLRRGDLTYLEVSGFCVTLVAAVLTLTGMARVWDVDVLHLQPASIPVWVSLVLTATTFAVVLLVTFRRGPGTPAHFRRAGDPDPDRARELVDRLDPGERAHLADVRRRAISTLRDRGLLTLEQAMQVSDLPLGQSMSLREPHAAMRP</sequence>
<keyword evidence="1" id="KW-0812">Transmembrane</keyword>
<reference evidence="2 3" key="1">
    <citation type="submission" date="2021-01" db="EMBL/GenBank/DDBJ databases">
        <title>Genome seq and assembly of Nocardiodes sp. G10.</title>
        <authorList>
            <person name="Chhetri G."/>
        </authorList>
    </citation>
    <scope>NUCLEOTIDE SEQUENCE [LARGE SCALE GENOMIC DNA]</scope>
    <source>
        <strain evidence="2 3">G10</strain>
    </source>
</reference>
<evidence type="ECO:0000313" key="2">
    <source>
        <dbReference type="EMBL" id="MBL0747694.1"/>
    </source>
</evidence>
<evidence type="ECO:0000256" key="1">
    <source>
        <dbReference type="SAM" id="Phobius"/>
    </source>
</evidence>
<dbReference type="Proteomes" id="UP000636918">
    <property type="component" value="Unassembled WGS sequence"/>
</dbReference>
<feature type="transmembrane region" description="Helical" evidence="1">
    <location>
        <begin position="67"/>
        <end position="86"/>
    </location>
</feature>
<keyword evidence="1" id="KW-1133">Transmembrane helix</keyword>